<dbReference type="PANTHER" id="PTHR10196">
    <property type="entry name" value="SUGAR KINASE"/>
    <property type="match status" value="1"/>
</dbReference>
<dbReference type="HAMAP" id="MF_00186">
    <property type="entry name" value="Glycerol_kin"/>
    <property type="match status" value="1"/>
</dbReference>
<feature type="binding site" evidence="11">
    <location>
        <position position="336"/>
    </location>
    <ligand>
        <name>ATP</name>
        <dbReference type="ChEBI" id="CHEBI:30616"/>
    </ligand>
</feature>
<evidence type="ECO:0000259" key="14">
    <source>
        <dbReference type="Pfam" id="PF02782"/>
    </source>
</evidence>
<dbReference type="Proteomes" id="UP000537131">
    <property type="component" value="Unassembled WGS sequence"/>
</dbReference>
<evidence type="ECO:0000256" key="4">
    <source>
        <dbReference type="ARBA" id="ARBA00022741"/>
    </source>
</evidence>
<dbReference type="PANTHER" id="PTHR10196:SF69">
    <property type="entry name" value="GLYCEROL KINASE"/>
    <property type="match status" value="1"/>
</dbReference>
<comment type="subunit">
    <text evidence="10 11">Homotetramer and homodimer (in equilibrium).</text>
</comment>
<feature type="binding site" evidence="11">
    <location>
        <position position="383"/>
    </location>
    <ligand>
        <name>ATP</name>
        <dbReference type="ChEBI" id="CHEBI:30616"/>
    </ligand>
</feature>
<dbReference type="SUPFAM" id="SSF53067">
    <property type="entry name" value="Actin-like ATPase domain"/>
    <property type="match status" value="3"/>
</dbReference>
<dbReference type="Gene3D" id="3.30.420.40">
    <property type="match status" value="3"/>
</dbReference>
<feature type="binding site" evidence="11">
    <location>
        <position position="7"/>
    </location>
    <ligand>
        <name>ATP</name>
        <dbReference type="ChEBI" id="CHEBI:30616"/>
    </ligand>
</feature>
<dbReference type="EMBL" id="JABBNI010000001">
    <property type="protein sequence ID" value="NMM61244.1"/>
    <property type="molecule type" value="Genomic_DNA"/>
</dbReference>
<dbReference type="FunFam" id="3.30.420.40:FF:000007">
    <property type="entry name" value="Glycerol kinase"/>
    <property type="match status" value="1"/>
</dbReference>
<feature type="binding site" evidence="11">
    <location>
        <position position="129"/>
    </location>
    <ligand>
        <name>glycerol</name>
        <dbReference type="ChEBI" id="CHEBI:17754"/>
    </ligand>
</feature>
<gene>
    <name evidence="11 15" type="primary">glpK</name>
    <name evidence="15" type="ORF">HBE96_00705</name>
</gene>
<dbReference type="AlphaFoldDB" id="A0A7Y0HKT3"/>
<dbReference type="EC" id="2.7.1.30" evidence="11"/>
<dbReference type="CDD" id="cd07786">
    <property type="entry name" value="FGGY_EcGK_like"/>
    <property type="match status" value="1"/>
</dbReference>
<keyword evidence="16" id="KW-1185">Reference proteome</keyword>
<feature type="binding site" evidence="11">
    <location>
        <position position="77"/>
    </location>
    <ligand>
        <name>glycerol</name>
        <dbReference type="ChEBI" id="CHEBI:17754"/>
    </ligand>
</feature>
<keyword evidence="7 11" id="KW-0067">ATP-binding</keyword>
<sequence length="567" mass="63018">MALDQGTTSSRCILFNEKGLIVSVSQKEFKQIYPEAGWVEHDPMEIWATQFSVATEALLKANISANDVAAIGITNQRETTVVWDKRTGLPIYNAIVWQCRRTSSYCDELKAKGVDKIIKEKTGLILDAYFSGTKVKWILDNVPGARKEAEAGNLAFGNIDTWLMWNLTKGKIHVTDYTNASRTMLFNIHELKWDKELLEILDIPESMLPEVKWILDNVPGARKEAEAGNLAFGNIDTWLMWNLTKGKIHVTDYTNASRTMLFNIHELKWDKELLEILDIPESMLPEVKPSSCVYGETDEKLFGAPIKIAGDAGDQQAALFGQTCFKPGTAKNTYGTGCFLLMNTGEKAVESKNGLLTTIAVGIDGKVEYALEGSIFIGGAAIQWLRDELRMIKSAPESEKYCTAVEDTNGVYLVPAFVGIGAPYWDQYARGTIVGLTRGAKKEHFIRATVESLAYQTYDVLKAMQEDSGIELKALKVDGGACANNFLMQFQSDILGVQVDRPEVIETTALGAAYLAGIAVGYWKNRDDVVQNWALSKSFEPNMEEDKKGKLLEGWHEAVKRSMGWAK</sequence>
<comment type="pathway">
    <text evidence="1 11">Polyol metabolism; glycerol degradation via glycerol kinase pathway; sn-glycerol 3-phosphate from glycerol: step 1/1.</text>
</comment>
<feature type="binding site" evidence="11">
    <location>
        <position position="484"/>
    </location>
    <ligand>
        <name>ADP</name>
        <dbReference type="ChEBI" id="CHEBI:456216"/>
    </ligand>
</feature>
<dbReference type="InterPro" id="IPR018484">
    <property type="entry name" value="FGGY_N"/>
</dbReference>
<feature type="binding site" evidence="11">
    <location>
        <position position="379"/>
    </location>
    <ligand>
        <name>ATP</name>
        <dbReference type="ChEBI" id="CHEBI:30616"/>
    </ligand>
</feature>
<feature type="binding site" evidence="11">
    <location>
        <position position="314"/>
    </location>
    <ligand>
        <name>sn-glycerol 3-phosphate</name>
        <dbReference type="ChEBI" id="CHEBI:57597"/>
    </ligand>
</feature>
<keyword evidence="4 11" id="KW-0547">Nucleotide-binding</keyword>
<evidence type="ECO:0000256" key="6">
    <source>
        <dbReference type="ARBA" id="ARBA00022798"/>
    </source>
</evidence>
<evidence type="ECO:0000256" key="1">
    <source>
        <dbReference type="ARBA" id="ARBA00005190"/>
    </source>
</evidence>
<comment type="function">
    <text evidence="9 11">Key enzyme in the regulation of glycerol uptake and metabolism. Catalyzes the phosphorylation of glycerol to yield sn-glycerol 3-phosphate.</text>
</comment>
<feature type="binding site" evidence="11">
    <location>
        <position position="8"/>
    </location>
    <ligand>
        <name>ATP</name>
        <dbReference type="ChEBI" id="CHEBI:30616"/>
    </ligand>
</feature>
<dbReference type="InterPro" id="IPR018485">
    <property type="entry name" value="FGGY_C"/>
</dbReference>
<feature type="domain" description="Carbohydrate kinase FGGY C-terminal" evidence="14">
    <location>
        <begin position="331"/>
        <end position="519"/>
    </location>
</feature>
<dbReference type="Pfam" id="PF00370">
    <property type="entry name" value="FGGY_N"/>
    <property type="match status" value="1"/>
</dbReference>
<reference evidence="15 16" key="1">
    <citation type="submission" date="2020-06" db="EMBL/GenBank/DDBJ databases">
        <title>Complete Genome Sequence of Clostridium muelleri sp. nov. P21T, an Acid-Alcohol Producing Acetogen Isolated from Old Hay.</title>
        <authorList>
            <person name="Duncan K.E."/>
            <person name="Tanner R.S."/>
        </authorList>
    </citation>
    <scope>NUCLEOTIDE SEQUENCE [LARGE SCALE GENOMIC DNA]</scope>
    <source>
        <strain evidence="15 16">P21</strain>
    </source>
</reference>
<feature type="binding site" evidence="11">
    <location>
        <position position="314"/>
    </location>
    <ligand>
        <name>glycerol</name>
        <dbReference type="ChEBI" id="CHEBI:17754"/>
    </ligand>
</feature>
<dbReference type="GO" id="GO:0004370">
    <property type="term" value="F:glycerol kinase activity"/>
    <property type="evidence" value="ECO:0007669"/>
    <property type="project" value="UniProtKB-UniRule"/>
</dbReference>
<dbReference type="FunFam" id="3.30.420.40:FF:000008">
    <property type="entry name" value="Glycerol kinase"/>
    <property type="match status" value="1"/>
</dbReference>
<feature type="binding site" evidence="11">
    <location>
        <position position="7"/>
    </location>
    <ligand>
        <name>sn-glycerol 3-phosphate</name>
        <dbReference type="ChEBI" id="CHEBI:57597"/>
    </ligand>
</feature>
<feature type="binding site" evidence="11">
    <location>
        <position position="129"/>
    </location>
    <ligand>
        <name>sn-glycerol 3-phosphate</name>
        <dbReference type="ChEBI" id="CHEBI:57597"/>
    </ligand>
</feature>
<name>A0A7Y0HKT3_9CLOT</name>
<dbReference type="GO" id="GO:0005524">
    <property type="term" value="F:ATP binding"/>
    <property type="evidence" value="ECO:0007669"/>
    <property type="project" value="UniProtKB-UniRule"/>
</dbReference>
<dbReference type="InterPro" id="IPR005999">
    <property type="entry name" value="Glycerol_kin"/>
</dbReference>
<evidence type="ECO:0000256" key="3">
    <source>
        <dbReference type="ARBA" id="ARBA00022679"/>
    </source>
</evidence>
<comment type="catalytic activity">
    <reaction evidence="8 11">
        <text>glycerol + ATP = sn-glycerol 3-phosphate + ADP + H(+)</text>
        <dbReference type="Rhea" id="RHEA:21644"/>
        <dbReference type="ChEBI" id="CHEBI:15378"/>
        <dbReference type="ChEBI" id="CHEBI:17754"/>
        <dbReference type="ChEBI" id="CHEBI:30616"/>
        <dbReference type="ChEBI" id="CHEBI:57597"/>
        <dbReference type="ChEBI" id="CHEBI:456216"/>
        <dbReference type="EC" id="2.7.1.30"/>
    </reaction>
</comment>
<dbReference type="InterPro" id="IPR043129">
    <property type="entry name" value="ATPase_NBD"/>
</dbReference>
<feature type="binding site" evidence="11">
    <location>
        <position position="9"/>
    </location>
    <ligand>
        <name>ATP</name>
        <dbReference type="ChEBI" id="CHEBI:30616"/>
    </ligand>
</feature>
<evidence type="ECO:0000256" key="11">
    <source>
        <dbReference type="HAMAP-Rule" id="MF_00186"/>
    </source>
</evidence>
<evidence type="ECO:0000313" key="15">
    <source>
        <dbReference type="EMBL" id="NMM61244.1"/>
    </source>
</evidence>
<evidence type="ECO:0000256" key="9">
    <source>
        <dbReference type="ARBA" id="ARBA00054633"/>
    </source>
</evidence>
<keyword evidence="3 11" id="KW-0808">Transferase</keyword>
<evidence type="ECO:0000256" key="8">
    <source>
        <dbReference type="ARBA" id="ARBA00052101"/>
    </source>
</evidence>
<feature type="domain" description="Carbohydrate kinase FGGY N-terminal" evidence="13">
    <location>
        <begin position="2"/>
        <end position="211"/>
    </location>
</feature>
<evidence type="ECO:0000256" key="12">
    <source>
        <dbReference type="RuleBase" id="RU003733"/>
    </source>
</evidence>
<feature type="binding site" evidence="11">
    <location>
        <position position="336"/>
    </location>
    <ligand>
        <name>ADP</name>
        <dbReference type="ChEBI" id="CHEBI:456216"/>
    </ligand>
</feature>
<feature type="binding site" evidence="11">
    <location>
        <position position="379"/>
    </location>
    <ligand>
        <name>ADP</name>
        <dbReference type="ChEBI" id="CHEBI:456216"/>
    </ligand>
</feature>
<accession>A0A7Y0HKT3</accession>
<dbReference type="Pfam" id="PF02782">
    <property type="entry name" value="FGGY_C"/>
    <property type="match status" value="1"/>
</dbReference>
<dbReference type="PROSITE" id="PS00445">
    <property type="entry name" value="FGGY_KINASES_2"/>
    <property type="match status" value="1"/>
</dbReference>
<feature type="binding site" evidence="11">
    <location>
        <position position="11"/>
    </location>
    <ligand>
        <name>ADP</name>
        <dbReference type="ChEBI" id="CHEBI:456216"/>
    </ligand>
</feature>
<evidence type="ECO:0000256" key="5">
    <source>
        <dbReference type="ARBA" id="ARBA00022777"/>
    </source>
</evidence>
<evidence type="ECO:0000259" key="13">
    <source>
        <dbReference type="Pfam" id="PF00370"/>
    </source>
</evidence>
<dbReference type="GO" id="GO:0006072">
    <property type="term" value="P:glycerol-3-phosphate metabolic process"/>
    <property type="evidence" value="ECO:0007669"/>
    <property type="project" value="InterPro"/>
</dbReference>
<dbReference type="GO" id="GO:0005829">
    <property type="term" value="C:cytosol"/>
    <property type="evidence" value="ECO:0007669"/>
    <property type="project" value="TreeGrafter"/>
</dbReference>
<feature type="binding site" evidence="11">
    <location>
        <position position="480"/>
    </location>
    <ligand>
        <name>ATP</name>
        <dbReference type="ChEBI" id="CHEBI:30616"/>
    </ligand>
</feature>
<dbReference type="NCBIfam" id="NF000756">
    <property type="entry name" value="PRK00047.1"/>
    <property type="match status" value="1"/>
</dbReference>
<comment type="similarity">
    <text evidence="2 11 12">Belongs to the FGGY kinase family.</text>
</comment>
<dbReference type="InterPro" id="IPR000577">
    <property type="entry name" value="Carb_kinase_FGGY"/>
</dbReference>
<keyword evidence="6 11" id="KW-0319">Glycerol metabolism</keyword>
<feature type="binding site" evidence="11">
    <location>
        <position position="480"/>
    </location>
    <ligand>
        <name>ADP</name>
        <dbReference type="ChEBI" id="CHEBI:456216"/>
    </ligand>
</feature>
<evidence type="ECO:0000256" key="10">
    <source>
        <dbReference type="ARBA" id="ARBA00063665"/>
    </source>
</evidence>
<dbReference type="InterPro" id="IPR018483">
    <property type="entry name" value="Carb_kinase_FGGY_CS"/>
</dbReference>
<feature type="binding site" evidence="11">
    <location>
        <position position="7"/>
    </location>
    <ligand>
        <name>ADP</name>
        <dbReference type="ChEBI" id="CHEBI:456216"/>
    </ligand>
</feature>
<evidence type="ECO:0000256" key="2">
    <source>
        <dbReference type="ARBA" id="ARBA00009156"/>
    </source>
</evidence>
<feature type="binding site" evidence="11">
    <location>
        <position position="78"/>
    </location>
    <ligand>
        <name>sn-glycerol 3-phosphate</name>
        <dbReference type="ChEBI" id="CHEBI:57597"/>
    </ligand>
</feature>
<evidence type="ECO:0000256" key="7">
    <source>
        <dbReference type="ARBA" id="ARBA00022840"/>
    </source>
</evidence>
<dbReference type="PIRSF" id="PIRSF000538">
    <property type="entry name" value="GlpK"/>
    <property type="match status" value="1"/>
</dbReference>
<comment type="caution">
    <text evidence="15">The sequence shown here is derived from an EMBL/GenBank/DDBJ whole genome shotgun (WGS) entry which is preliminary data.</text>
</comment>
<feature type="binding site" evidence="11">
    <location>
        <position position="78"/>
    </location>
    <ligand>
        <name>glycerol</name>
        <dbReference type="ChEBI" id="CHEBI:17754"/>
    </ligand>
</feature>
<keyword evidence="5 11" id="KW-0418">Kinase</keyword>
<dbReference type="UniPathway" id="UPA00618">
    <property type="reaction ID" value="UER00672"/>
</dbReference>
<protein>
    <recommendedName>
        <fullName evidence="11">Glycerol kinase</fullName>
        <ecNumber evidence="11">2.7.1.30</ecNumber>
    </recommendedName>
    <alternativeName>
        <fullName evidence="11">ATP:glycerol 3-phosphotransferase</fullName>
    </alternativeName>
    <alternativeName>
        <fullName evidence="11">Glycerokinase</fullName>
        <shortName evidence="11">GK</shortName>
    </alternativeName>
</protein>
<dbReference type="GO" id="GO:0019563">
    <property type="term" value="P:glycerol catabolic process"/>
    <property type="evidence" value="ECO:0007669"/>
    <property type="project" value="UniProtKB-UniRule"/>
</dbReference>
<proteinExistence type="inferred from homology"/>
<dbReference type="PROSITE" id="PS00933">
    <property type="entry name" value="FGGY_KINASES_1"/>
    <property type="match status" value="1"/>
</dbReference>
<evidence type="ECO:0000313" key="16">
    <source>
        <dbReference type="Proteomes" id="UP000537131"/>
    </source>
</evidence>
<organism evidence="15 16">
    <name type="scientific">Clostridium muellerianum</name>
    <dbReference type="NCBI Taxonomy" id="2716538"/>
    <lineage>
        <taxon>Bacteria</taxon>
        <taxon>Bacillati</taxon>
        <taxon>Bacillota</taxon>
        <taxon>Clostridia</taxon>
        <taxon>Eubacteriales</taxon>
        <taxon>Clostridiaceae</taxon>
        <taxon>Clostridium</taxon>
    </lineage>
</organism>
<feature type="binding site" evidence="11">
    <location>
        <position position="77"/>
    </location>
    <ligand>
        <name>sn-glycerol 3-phosphate</name>
        <dbReference type="ChEBI" id="CHEBI:57597"/>
    </ligand>
</feature>
<comment type="activity regulation">
    <text evidence="11">Activated by phosphorylation and inhibited by fructose 1,6-bisphosphate (FBP).</text>
</comment>
<feature type="binding site" evidence="11">
    <location>
        <position position="315"/>
    </location>
    <ligand>
        <name>glycerol</name>
        <dbReference type="ChEBI" id="CHEBI:17754"/>
    </ligand>
</feature>